<keyword evidence="5" id="KW-0235">DNA replication</keyword>
<evidence type="ECO:0000256" key="5">
    <source>
        <dbReference type="ARBA" id="ARBA00022705"/>
    </source>
</evidence>
<dbReference type="GO" id="GO:0005664">
    <property type="term" value="C:nuclear origin of replication recognition complex"/>
    <property type="evidence" value="ECO:0007669"/>
    <property type="project" value="InterPro"/>
</dbReference>
<proteinExistence type="inferred from homology"/>
<comment type="subunit">
    <text evidence="9">Component of ORC, a complex composed of at least 6 subunits: ORC1, ORC2, ORC3, ORC4, ORC5 and ORC6. ORC is regulated in a cell-cycle dependent manner. It is sequentially assembled at the exit from anaphase of mitosis and disassembled as cells enter S phase. Interacts with DBF4.</text>
</comment>
<dbReference type="InterPro" id="IPR008721">
    <property type="entry name" value="ORC6_cyclin_first"/>
</dbReference>
<protein>
    <recommendedName>
        <fullName evidence="10">Origin recognition complex subunit 6</fullName>
    </recommendedName>
</protein>
<keyword evidence="3" id="KW-1017">Isopeptide bond</keyword>
<dbReference type="PANTHER" id="PTHR13394">
    <property type="entry name" value="ORIGIN RECOGNITION COMPLEX SUBUNIT 6"/>
    <property type="match status" value="1"/>
</dbReference>
<keyword evidence="7" id="KW-0238">DNA-binding</keyword>
<comment type="caution">
    <text evidence="13">The sequence shown here is derived from an EMBL/GenBank/DDBJ whole genome shotgun (WGS) entry which is preliminary data.</text>
</comment>
<keyword evidence="6" id="KW-0832">Ubl conjugation</keyword>
<dbReference type="OrthoDB" id="5552484at2759"/>
<dbReference type="Pfam" id="PF05460">
    <property type="entry name" value="ORC6"/>
    <property type="match status" value="1"/>
</dbReference>
<dbReference type="PANTHER" id="PTHR13394:SF0">
    <property type="entry name" value="ORIGIN RECOGNITION COMPLEX SUBUNIT 6"/>
    <property type="match status" value="1"/>
</dbReference>
<evidence type="ECO:0000256" key="4">
    <source>
        <dbReference type="ARBA" id="ARBA00022553"/>
    </source>
</evidence>
<evidence type="ECO:0000256" key="6">
    <source>
        <dbReference type="ARBA" id="ARBA00022843"/>
    </source>
</evidence>
<organism evidence="13 14">
    <name type="scientific">Owenia fusiformis</name>
    <name type="common">Polychaete worm</name>
    <dbReference type="NCBI Taxonomy" id="6347"/>
    <lineage>
        <taxon>Eukaryota</taxon>
        <taxon>Metazoa</taxon>
        <taxon>Spiralia</taxon>
        <taxon>Lophotrochozoa</taxon>
        <taxon>Annelida</taxon>
        <taxon>Polychaeta</taxon>
        <taxon>Sedentaria</taxon>
        <taxon>Canalipalpata</taxon>
        <taxon>Sabellida</taxon>
        <taxon>Oweniida</taxon>
        <taxon>Oweniidae</taxon>
        <taxon>Owenia</taxon>
    </lineage>
</organism>
<evidence type="ECO:0000259" key="12">
    <source>
        <dbReference type="Pfam" id="PF21913"/>
    </source>
</evidence>
<keyword evidence="8" id="KW-0539">Nucleus</keyword>
<evidence type="ECO:0000313" key="14">
    <source>
        <dbReference type="Proteomes" id="UP000749559"/>
    </source>
</evidence>
<reference evidence="13" key="1">
    <citation type="submission" date="2022-03" db="EMBL/GenBank/DDBJ databases">
        <authorList>
            <person name="Martin C."/>
        </authorList>
    </citation>
    <scope>NUCLEOTIDE SEQUENCE</scope>
</reference>
<evidence type="ECO:0000256" key="7">
    <source>
        <dbReference type="ARBA" id="ARBA00023125"/>
    </source>
</evidence>
<dbReference type="InterPro" id="IPR054113">
    <property type="entry name" value="ORC6_cyclin-like_2nd"/>
</dbReference>
<evidence type="ECO:0000259" key="11">
    <source>
        <dbReference type="Pfam" id="PF05460"/>
    </source>
</evidence>
<dbReference type="Pfam" id="PF21913">
    <property type="entry name" value="ORC6_2nd"/>
    <property type="match status" value="1"/>
</dbReference>
<dbReference type="InterPro" id="IPR020529">
    <property type="entry name" value="ORC6_met/pln"/>
</dbReference>
<evidence type="ECO:0000313" key="13">
    <source>
        <dbReference type="EMBL" id="CAH1779559.1"/>
    </source>
</evidence>
<comment type="subcellular location">
    <subcellularLocation>
        <location evidence="1">Nucleus</location>
    </subcellularLocation>
</comment>
<evidence type="ECO:0000256" key="1">
    <source>
        <dbReference type="ARBA" id="ARBA00004123"/>
    </source>
</evidence>
<dbReference type="Proteomes" id="UP000749559">
    <property type="component" value="Unassembled WGS sequence"/>
</dbReference>
<dbReference type="AlphaFoldDB" id="A0A8S4NH46"/>
<dbReference type="GO" id="GO:0003677">
    <property type="term" value="F:DNA binding"/>
    <property type="evidence" value="ECO:0007669"/>
    <property type="project" value="UniProtKB-KW"/>
</dbReference>
<evidence type="ECO:0000256" key="9">
    <source>
        <dbReference type="ARBA" id="ARBA00062917"/>
    </source>
</evidence>
<evidence type="ECO:0000256" key="10">
    <source>
        <dbReference type="ARBA" id="ARBA00069654"/>
    </source>
</evidence>
<evidence type="ECO:0000256" key="3">
    <source>
        <dbReference type="ARBA" id="ARBA00022499"/>
    </source>
</evidence>
<dbReference type="Gene3D" id="1.10.472.10">
    <property type="entry name" value="Cyclin-like"/>
    <property type="match status" value="2"/>
</dbReference>
<dbReference type="CDD" id="cd16075">
    <property type="entry name" value="ORC6_CTD"/>
    <property type="match status" value="1"/>
</dbReference>
<keyword evidence="14" id="KW-1185">Reference proteome</keyword>
<dbReference type="FunFam" id="1.10.472.10:FF:000054">
    <property type="entry name" value="origin recognition complex subunit 6"/>
    <property type="match status" value="1"/>
</dbReference>
<accession>A0A8S4NH46</accession>
<name>A0A8S4NH46_OWEFU</name>
<keyword evidence="4" id="KW-0597">Phosphoprotein</keyword>
<dbReference type="CDD" id="cd11583">
    <property type="entry name" value="Orc6_mid"/>
    <property type="match status" value="1"/>
</dbReference>
<feature type="domain" description="ORC6 first cyclin-like" evidence="11">
    <location>
        <begin position="7"/>
        <end position="96"/>
    </location>
</feature>
<comment type="similarity">
    <text evidence="2">Belongs to the ORC6 family.</text>
</comment>
<feature type="domain" description="ORC6 second cyclin-like" evidence="12">
    <location>
        <begin position="99"/>
        <end position="190"/>
    </location>
</feature>
<gene>
    <name evidence="13" type="ORF">OFUS_LOCUS6359</name>
</gene>
<evidence type="ECO:0000256" key="8">
    <source>
        <dbReference type="ARBA" id="ARBA00023242"/>
    </source>
</evidence>
<dbReference type="GO" id="GO:0006270">
    <property type="term" value="P:DNA replication initiation"/>
    <property type="evidence" value="ECO:0007669"/>
    <property type="project" value="TreeGrafter"/>
</dbReference>
<dbReference type="EMBL" id="CAIIXF020000003">
    <property type="protein sequence ID" value="CAH1779559.1"/>
    <property type="molecule type" value="Genomic_DNA"/>
</dbReference>
<sequence length="260" mass="28636">MDGSQIERLAAKLGITSQRTKRKANELLRLAEVRATTGGMGSYNVSGSCKAVICLDLAAQQHGETVDKASVIKLSGTTKKMYTASYKILENLLDLQTRLTLKDLAVKFGCTGSTELATKILTRYSQDHGGSLDSTDDESSIDFTTPLFQSAALYTACKHQKVKVDKQKMVEISSGKKYVFDKLVVEMTKLAAKLTEKTKIVSPGKRSANSLMQDVEKSLQDIGATNKQQKLADTTEEIEDYEVWKKRILENARKALAKQS</sequence>
<evidence type="ECO:0000256" key="2">
    <source>
        <dbReference type="ARBA" id="ARBA00010840"/>
    </source>
</evidence>